<feature type="region of interest" description="Disordered" evidence="6">
    <location>
        <begin position="131"/>
        <end position="153"/>
    </location>
</feature>
<gene>
    <name evidence="5 8" type="primary">dut</name>
    <name evidence="8" type="ORF">ACFFGH_09605</name>
</gene>
<evidence type="ECO:0000313" key="9">
    <source>
        <dbReference type="Proteomes" id="UP001589896"/>
    </source>
</evidence>
<dbReference type="Proteomes" id="UP001589896">
    <property type="component" value="Unassembled WGS sequence"/>
</dbReference>
<evidence type="ECO:0000313" key="8">
    <source>
        <dbReference type="EMBL" id="MFC0678094.1"/>
    </source>
</evidence>
<name>A0ABV6RM82_9GAMM</name>
<dbReference type="EC" id="3.6.1.23" evidence="5"/>
<evidence type="ECO:0000259" key="7">
    <source>
        <dbReference type="Pfam" id="PF00692"/>
    </source>
</evidence>
<comment type="caution">
    <text evidence="8">The sequence shown here is derived from an EMBL/GenBank/DDBJ whole genome shotgun (WGS) entry which is preliminary data.</text>
</comment>
<dbReference type="EMBL" id="JBHLTG010000002">
    <property type="protein sequence ID" value="MFC0678094.1"/>
    <property type="molecule type" value="Genomic_DNA"/>
</dbReference>
<accession>A0ABV6RM82</accession>
<dbReference type="InterPro" id="IPR029054">
    <property type="entry name" value="dUTPase-like"/>
</dbReference>
<keyword evidence="9" id="KW-1185">Reference proteome</keyword>
<comment type="similarity">
    <text evidence="1 5">Belongs to the dUTPase family.</text>
</comment>
<dbReference type="InterPro" id="IPR008181">
    <property type="entry name" value="dUTPase"/>
</dbReference>
<evidence type="ECO:0000256" key="2">
    <source>
        <dbReference type="ARBA" id="ARBA00022801"/>
    </source>
</evidence>
<keyword evidence="2 5" id="KW-0378">Hydrolase</keyword>
<comment type="catalytic activity">
    <reaction evidence="4 5">
        <text>dUTP + H2O = dUMP + diphosphate + H(+)</text>
        <dbReference type="Rhea" id="RHEA:10248"/>
        <dbReference type="ChEBI" id="CHEBI:15377"/>
        <dbReference type="ChEBI" id="CHEBI:15378"/>
        <dbReference type="ChEBI" id="CHEBI:33019"/>
        <dbReference type="ChEBI" id="CHEBI:61555"/>
        <dbReference type="ChEBI" id="CHEBI:246422"/>
        <dbReference type="EC" id="3.6.1.23"/>
    </reaction>
</comment>
<comment type="pathway">
    <text evidence="5">Pyrimidine metabolism; dUMP biosynthesis; dUMP from dCTP (dUTP route): step 2/2.</text>
</comment>
<dbReference type="NCBIfam" id="TIGR00576">
    <property type="entry name" value="dut"/>
    <property type="match status" value="1"/>
</dbReference>
<dbReference type="CDD" id="cd07557">
    <property type="entry name" value="trimeric_dUTPase"/>
    <property type="match status" value="1"/>
</dbReference>
<feature type="binding site" evidence="5">
    <location>
        <begin position="79"/>
        <end position="81"/>
    </location>
    <ligand>
        <name>substrate</name>
    </ligand>
</feature>
<dbReference type="InterPro" id="IPR036157">
    <property type="entry name" value="dUTPase-like_sf"/>
</dbReference>
<keyword evidence="3 5" id="KW-0546">Nucleotide metabolism</keyword>
<comment type="function">
    <text evidence="5">This enzyme is involved in nucleotide metabolism: it produces dUMP, the immediate precursor of thymidine nucleotides and it decreases the intracellular concentration of dUTP so that uracil cannot be incorporated into DNA.</text>
</comment>
<dbReference type="Gene3D" id="2.70.40.10">
    <property type="match status" value="1"/>
</dbReference>
<comment type="caution">
    <text evidence="5">Lacks conserved residue(s) required for the propagation of feature annotation.</text>
</comment>
<feature type="compositionally biased region" description="Gly residues" evidence="6">
    <location>
        <begin position="133"/>
        <end position="147"/>
    </location>
</feature>
<proteinExistence type="inferred from homology"/>
<dbReference type="Pfam" id="PF00692">
    <property type="entry name" value="dUTPase"/>
    <property type="match status" value="1"/>
</dbReference>
<feature type="domain" description="dUTPase-like" evidence="7">
    <location>
        <begin position="15"/>
        <end position="142"/>
    </location>
</feature>
<organism evidence="8 9">
    <name type="scientific">Lysobacter korlensis</name>
    <dbReference type="NCBI Taxonomy" id="553636"/>
    <lineage>
        <taxon>Bacteria</taxon>
        <taxon>Pseudomonadati</taxon>
        <taxon>Pseudomonadota</taxon>
        <taxon>Gammaproteobacteria</taxon>
        <taxon>Lysobacterales</taxon>
        <taxon>Lysobacteraceae</taxon>
        <taxon>Lysobacter</taxon>
    </lineage>
</organism>
<dbReference type="SUPFAM" id="SSF51283">
    <property type="entry name" value="dUTPase-like"/>
    <property type="match status" value="1"/>
</dbReference>
<keyword evidence="5" id="KW-0460">Magnesium</keyword>
<dbReference type="PANTHER" id="PTHR11241:SF0">
    <property type="entry name" value="DEOXYURIDINE 5'-TRIPHOSPHATE NUCLEOTIDOHYDROLASE"/>
    <property type="match status" value="1"/>
</dbReference>
<evidence type="ECO:0000256" key="6">
    <source>
        <dbReference type="SAM" id="MobiDB-lite"/>
    </source>
</evidence>
<dbReference type="RefSeq" id="WP_386667646.1">
    <property type="nucleotide sequence ID" value="NZ_JBHLTG010000002.1"/>
</dbReference>
<evidence type="ECO:0000256" key="1">
    <source>
        <dbReference type="ARBA" id="ARBA00006581"/>
    </source>
</evidence>
<sequence length="153" mass="15846">MIDRVEVLLAGDRPPQYAHPGDAGADLVSVERLELAPGQRATVGTGVAIALPDGYVGLVVPRSGLAARHGITIVNSPGTIDAGYRGEIRVTLLNTDSEQSYTVAVGDRIAQLLVLPVSRARFVPVERLPGTARGEGGFGSTGYGTQEGTGPTQ</sequence>
<dbReference type="NCBIfam" id="NF001862">
    <property type="entry name" value="PRK00601.1"/>
    <property type="match status" value="1"/>
</dbReference>
<dbReference type="GO" id="GO:0004170">
    <property type="term" value="F:dUTP diphosphatase activity"/>
    <property type="evidence" value="ECO:0007669"/>
    <property type="project" value="UniProtKB-EC"/>
</dbReference>
<evidence type="ECO:0000256" key="3">
    <source>
        <dbReference type="ARBA" id="ARBA00023080"/>
    </source>
</evidence>
<evidence type="ECO:0000256" key="5">
    <source>
        <dbReference type="HAMAP-Rule" id="MF_00116"/>
    </source>
</evidence>
<feature type="binding site" evidence="5">
    <location>
        <begin position="62"/>
        <end position="64"/>
    </location>
    <ligand>
        <name>substrate</name>
    </ligand>
</feature>
<evidence type="ECO:0000256" key="4">
    <source>
        <dbReference type="ARBA" id="ARBA00047686"/>
    </source>
</evidence>
<dbReference type="InterPro" id="IPR033704">
    <property type="entry name" value="dUTPase_trimeric"/>
</dbReference>
<comment type="cofactor">
    <cofactor evidence="5">
        <name>Mg(2+)</name>
        <dbReference type="ChEBI" id="CHEBI:18420"/>
    </cofactor>
</comment>
<protein>
    <recommendedName>
        <fullName evidence="5">Deoxyuridine 5'-triphosphate nucleotidohydrolase</fullName>
        <shortName evidence="5">dUTPase</shortName>
        <ecNumber evidence="5">3.6.1.23</ecNumber>
    </recommendedName>
    <alternativeName>
        <fullName evidence="5">dUTP pyrophosphatase</fullName>
    </alternativeName>
</protein>
<reference evidence="8 9" key="1">
    <citation type="submission" date="2024-09" db="EMBL/GenBank/DDBJ databases">
        <authorList>
            <person name="Sun Q."/>
            <person name="Mori K."/>
        </authorList>
    </citation>
    <scope>NUCLEOTIDE SEQUENCE [LARGE SCALE GENOMIC DNA]</scope>
    <source>
        <strain evidence="8 9">KCTC 23076</strain>
    </source>
</reference>
<feature type="binding site" evidence="5">
    <location>
        <position position="75"/>
    </location>
    <ligand>
        <name>substrate</name>
    </ligand>
</feature>
<dbReference type="HAMAP" id="MF_00116">
    <property type="entry name" value="dUTPase_bact"/>
    <property type="match status" value="1"/>
</dbReference>
<keyword evidence="5" id="KW-0479">Metal-binding</keyword>
<dbReference type="PANTHER" id="PTHR11241">
    <property type="entry name" value="DEOXYURIDINE 5'-TRIPHOSPHATE NUCLEOTIDOHYDROLASE"/>
    <property type="match status" value="1"/>
</dbReference>